<evidence type="ECO:0000313" key="4">
    <source>
        <dbReference type="EMBL" id="SBT45792.1"/>
    </source>
</evidence>
<feature type="region of interest" description="Disordered" evidence="2">
    <location>
        <begin position="365"/>
        <end position="386"/>
    </location>
</feature>
<reference evidence="5" key="1">
    <citation type="submission" date="2016-05" db="EMBL/GenBank/DDBJ databases">
        <authorList>
            <person name="Lavstsen T."/>
            <person name="Jespersen J.S."/>
        </authorList>
    </citation>
    <scope>NUCLEOTIDE SEQUENCE [LARGE SCALE GENOMIC DNA]</scope>
</reference>
<evidence type="ECO:0000313" key="6">
    <source>
        <dbReference type="Proteomes" id="UP000078550"/>
    </source>
</evidence>
<keyword evidence="1" id="KW-0175">Coiled coil</keyword>
<evidence type="ECO:0000313" key="7">
    <source>
        <dbReference type="Proteomes" id="UP000078555"/>
    </source>
</evidence>
<evidence type="ECO:0000256" key="2">
    <source>
        <dbReference type="SAM" id="MobiDB-lite"/>
    </source>
</evidence>
<dbReference type="EMBL" id="FLRD01000137">
    <property type="protein sequence ID" value="SBT45792.1"/>
    <property type="molecule type" value="Genomic_DNA"/>
</dbReference>
<feature type="coiled-coil region" evidence="1">
    <location>
        <begin position="19"/>
        <end position="46"/>
    </location>
</feature>
<name>A0A1A8ZR91_PLAOA</name>
<keyword evidence="3" id="KW-0472">Membrane</keyword>
<evidence type="ECO:0000256" key="3">
    <source>
        <dbReference type="SAM" id="Phobius"/>
    </source>
</evidence>
<dbReference type="Proteomes" id="UP000078550">
    <property type="component" value="Unassembled WGS sequence"/>
</dbReference>
<evidence type="ECO:0000313" key="5">
    <source>
        <dbReference type="EMBL" id="SBT46380.1"/>
    </source>
</evidence>
<keyword evidence="3" id="KW-1133">Transmembrane helix</keyword>
<protein>
    <submittedName>
        <fullName evidence="5">Uncharacterized protein</fullName>
    </submittedName>
</protein>
<keyword evidence="3" id="KW-0812">Transmembrane</keyword>
<evidence type="ECO:0000256" key="1">
    <source>
        <dbReference type="SAM" id="Coils"/>
    </source>
</evidence>
<proteinExistence type="predicted"/>
<dbReference type="EMBL" id="FLRE01000182">
    <property type="protein sequence ID" value="SBT46380.1"/>
    <property type="molecule type" value="Genomic_DNA"/>
</dbReference>
<dbReference type="Proteomes" id="UP000078555">
    <property type="component" value="Unassembled WGS sequence"/>
</dbReference>
<sequence>MLRSTGKSTPDTLEDKNNRDRTNIYNKRIEKEIKNLKESKLIDNENVYITFNHVDQVDQYNDTCNSGDIKKNRYFYFLQTFNEKYFLNETFFLNNFKYHLNIIKTNNSISHINKGENNFVNYAELGKYNLCKDMLCPFFSLYDTLNFEVVFNNFPSFLNEISYFLEFFEIFKNGFVKEQNVFNSLENNQQGENISSKVDKKIVAQKKNGKIKNYSNLLYSINNCECINQDVIFYKFFYTYKKLKRKDLQVKDVENSSIRYEKKKRYEYYVYLFFLLFIFLLPLVIKNVYIHQTYEISNYLIDAKESYFASEDVKQMSHIKKHPLFYAYINALNFVSSHSGVDTENVRKNGEFDGKDELNWIADRESNKTEGNGGERDGNEHHGSAIPREKYPVKSNLLILMLLAISEFLLFSLGVIYNLQLLRKRHFKKGFHFYNSYFDTTENIFMYYKTPLKFDKTTSTSTSPNNSINSHIIIF</sequence>
<gene>
    <name evidence="4" type="ORF">POVWA1_052700</name>
    <name evidence="5" type="ORF">POVWA2_051970</name>
</gene>
<organism evidence="5 6">
    <name type="scientific">Plasmodium ovale wallikeri</name>
    <dbReference type="NCBI Taxonomy" id="864142"/>
    <lineage>
        <taxon>Eukaryota</taxon>
        <taxon>Sar</taxon>
        <taxon>Alveolata</taxon>
        <taxon>Apicomplexa</taxon>
        <taxon>Aconoidasida</taxon>
        <taxon>Haemosporida</taxon>
        <taxon>Plasmodiidae</taxon>
        <taxon>Plasmodium</taxon>
        <taxon>Plasmodium (Plasmodium)</taxon>
    </lineage>
</organism>
<reference evidence="6 7" key="2">
    <citation type="submission" date="2016-05" db="EMBL/GenBank/DDBJ databases">
        <authorList>
            <person name="Naeem Raeece"/>
        </authorList>
    </citation>
    <scope>NUCLEOTIDE SEQUENCE [LARGE SCALE GENOMIC DNA]</scope>
</reference>
<dbReference type="AlphaFoldDB" id="A0A1A8ZR91"/>
<feature type="transmembrane region" description="Helical" evidence="3">
    <location>
        <begin position="397"/>
        <end position="419"/>
    </location>
</feature>
<accession>A0A1A8ZR91</accession>
<feature type="transmembrane region" description="Helical" evidence="3">
    <location>
        <begin position="268"/>
        <end position="285"/>
    </location>
</feature>
<keyword evidence="7" id="KW-1185">Reference proteome</keyword>